<dbReference type="SUPFAM" id="SSF51695">
    <property type="entry name" value="PLC-like phosphodiesterases"/>
    <property type="match status" value="1"/>
</dbReference>
<dbReference type="EMBL" id="PELZ01000355">
    <property type="protein sequence ID" value="RTH34068.1"/>
    <property type="molecule type" value="Genomic_DNA"/>
</dbReference>
<gene>
    <name evidence="2" type="ORF">CSW37_09415</name>
</gene>
<dbReference type="Gene3D" id="3.20.20.190">
    <property type="entry name" value="Phosphatidylinositol (PI) phosphodiesterase"/>
    <property type="match status" value="1"/>
</dbReference>
<dbReference type="GO" id="GO:0006629">
    <property type="term" value="P:lipid metabolic process"/>
    <property type="evidence" value="ECO:0007669"/>
    <property type="project" value="InterPro"/>
</dbReference>
<dbReference type="InterPro" id="IPR017946">
    <property type="entry name" value="PLC-like_Pdiesterase_TIM-brl"/>
</dbReference>
<comment type="caution">
    <text evidence="2">The sequence shown here is derived from an EMBL/GenBank/DDBJ whole genome shotgun (WGS) entry which is preliminary data.</text>
</comment>
<evidence type="ECO:0000313" key="2">
    <source>
        <dbReference type="EMBL" id="RTH34068.1"/>
    </source>
</evidence>
<dbReference type="InterPro" id="IPR030395">
    <property type="entry name" value="GP_PDE_dom"/>
</dbReference>
<dbReference type="GO" id="GO:0008081">
    <property type="term" value="F:phosphoric diester hydrolase activity"/>
    <property type="evidence" value="ECO:0007669"/>
    <property type="project" value="InterPro"/>
</dbReference>
<evidence type="ECO:0000259" key="1">
    <source>
        <dbReference type="PROSITE" id="PS51704"/>
    </source>
</evidence>
<dbReference type="PANTHER" id="PTHR46211">
    <property type="entry name" value="GLYCEROPHOSPHORYL DIESTER PHOSPHODIESTERASE"/>
    <property type="match status" value="1"/>
</dbReference>
<protein>
    <recommendedName>
        <fullName evidence="1">GP-PDE domain-containing protein</fullName>
    </recommendedName>
</protein>
<reference evidence="2 3" key="1">
    <citation type="journal article" date="2019" name="Extremophiles">
        <title>Biogeography of thermophiles and predominance of Thermus scotoductus in domestic water heaters.</title>
        <authorList>
            <person name="Wilpiszeski R.L."/>
            <person name="Zhang Z."/>
            <person name="House C.H."/>
        </authorList>
    </citation>
    <scope>NUCLEOTIDE SEQUENCE [LARGE SCALE GENOMIC DNA]</scope>
    <source>
        <strain evidence="2 3">24_S24</strain>
    </source>
</reference>
<dbReference type="CDD" id="cd08556">
    <property type="entry name" value="GDPD"/>
    <property type="match status" value="1"/>
</dbReference>
<dbReference type="Proteomes" id="UP000288051">
    <property type="component" value="Unassembled WGS sequence"/>
</dbReference>
<dbReference type="Pfam" id="PF03009">
    <property type="entry name" value="GDPD"/>
    <property type="match status" value="1"/>
</dbReference>
<sequence length="117" mass="12692">MLRGRQGVWVSSFDPVALSILREESPDLPIALLCSGRDLSAFSPCLNLAALHPEKGLVSRDSLSRWHDMGLTVVVWTVNDQGQAVDLLRLGVDGLIGDRPEVLVAAREALGWSSSQE</sequence>
<accession>A0A430SCD3</accession>
<dbReference type="RefSeq" id="WP_126209213.1">
    <property type="nucleotide sequence ID" value="NZ_PELZ01000355.1"/>
</dbReference>
<dbReference type="PROSITE" id="PS51704">
    <property type="entry name" value="GP_PDE"/>
    <property type="match status" value="1"/>
</dbReference>
<dbReference type="AlphaFoldDB" id="A0A430SCD3"/>
<dbReference type="PANTHER" id="PTHR46211:SF14">
    <property type="entry name" value="GLYCEROPHOSPHODIESTER PHOSPHODIESTERASE"/>
    <property type="match status" value="1"/>
</dbReference>
<proteinExistence type="predicted"/>
<name>A0A430SCD3_THESC</name>
<organism evidence="2 3">
    <name type="scientific">Thermus scotoductus</name>
    <dbReference type="NCBI Taxonomy" id="37636"/>
    <lineage>
        <taxon>Bacteria</taxon>
        <taxon>Thermotogati</taxon>
        <taxon>Deinococcota</taxon>
        <taxon>Deinococci</taxon>
        <taxon>Thermales</taxon>
        <taxon>Thermaceae</taxon>
        <taxon>Thermus</taxon>
    </lineage>
</organism>
<feature type="domain" description="GP-PDE" evidence="1">
    <location>
        <begin position="1"/>
        <end position="107"/>
    </location>
</feature>
<evidence type="ECO:0000313" key="3">
    <source>
        <dbReference type="Proteomes" id="UP000288051"/>
    </source>
</evidence>